<dbReference type="InterPro" id="IPR036259">
    <property type="entry name" value="MFS_trans_sf"/>
</dbReference>
<evidence type="ECO:0000256" key="5">
    <source>
        <dbReference type="ARBA" id="ARBA00023136"/>
    </source>
</evidence>
<dbReference type="RefSeq" id="XP_044651389.1">
    <property type="nucleotide sequence ID" value="XM_044795454.1"/>
</dbReference>
<dbReference type="PANTHER" id="PTHR43791:SF49">
    <property type="entry name" value="TRANSPORTER, PUTATIVE (AFU_ORTHOLOGUE AFUA_4G04250)-RELATED"/>
    <property type="match status" value="1"/>
</dbReference>
<proteinExistence type="predicted"/>
<dbReference type="FunFam" id="1.20.1250.20:FF:000013">
    <property type="entry name" value="MFS general substrate transporter"/>
    <property type="match status" value="1"/>
</dbReference>
<keyword evidence="5 6" id="KW-0472">Membrane</keyword>
<evidence type="ECO:0008006" key="9">
    <source>
        <dbReference type="Google" id="ProtNLM"/>
    </source>
</evidence>
<evidence type="ECO:0000256" key="6">
    <source>
        <dbReference type="SAM" id="Phobius"/>
    </source>
</evidence>
<sequence>MNDDKAIEVIESIENTPELTDHEREVEKSLVRKIDIRFIPVTILIYLLCYLDRSNIGNAKILNSDTGDDILQTLSLSNHAYVVALMVFLVAYSVFEVPSNLALKIISPAKWIGFLVIAFGSFCTGIGGVQDATSLTVLRFFLGASEAGVFPGLMYYFTFWYKPSERAFRIACFLCSATLAGAFGGCIAYGVGHMNGALGLQAWRWLFIVEGAPTVFLGICLIFFLPSYPEDVSWLTAEEQSVQQLRLGRQRNQSQQKINWKDAKATLLDARMYGHYLAYTGIGCGVASLSLFAPTIIQGLGYRGLHAQLFTVPPYAVAYVCTMLAAYASDRYQMRGLIAGTSLACSTLCFIVLAVLPDERFTGRYVLLIFATSGVFAALPSLNAWVGDNATNTTAMSLVFACNVAFSGPGQIAGVWIYRSQDKPLYRLGHGVNACFTALACSLSFTLYFYYRGLNKKVARQAYGHRWME</sequence>
<dbReference type="Proteomes" id="UP000825890">
    <property type="component" value="Unassembled WGS sequence"/>
</dbReference>
<feature type="transmembrane region" description="Helical" evidence="6">
    <location>
        <begin position="398"/>
        <end position="418"/>
    </location>
</feature>
<keyword evidence="3 6" id="KW-0812">Transmembrane</keyword>
<dbReference type="GeneID" id="68285943"/>
<dbReference type="InterPro" id="IPR011701">
    <property type="entry name" value="MFS"/>
</dbReference>
<gene>
    <name evidence="7" type="ORF">CKM354_000036800</name>
</gene>
<feature type="transmembrane region" description="Helical" evidence="6">
    <location>
        <begin position="167"/>
        <end position="191"/>
    </location>
</feature>
<feature type="transmembrane region" description="Helical" evidence="6">
    <location>
        <begin position="111"/>
        <end position="129"/>
    </location>
</feature>
<dbReference type="AlphaFoldDB" id="A0A9P3FAX8"/>
<feature type="transmembrane region" description="Helical" evidence="6">
    <location>
        <begin position="141"/>
        <end position="161"/>
    </location>
</feature>
<keyword evidence="2" id="KW-0813">Transport</keyword>
<feature type="transmembrane region" description="Helical" evidence="6">
    <location>
        <begin position="309"/>
        <end position="328"/>
    </location>
</feature>
<keyword evidence="4 6" id="KW-1133">Transmembrane helix</keyword>
<comment type="caution">
    <text evidence="7">The sequence shown here is derived from an EMBL/GenBank/DDBJ whole genome shotgun (WGS) entry which is preliminary data.</text>
</comment>
<evidence type="ECO:0000256" key="2">
    <source>
        <dbReference type="ARBA" id="ARBA00022448"/>
    </source>
</evidence>
<feature type="transmembrane region" description="Helical" evidence="6">
    <location>
        <begin position="276"/>
        <end position="297"/>
    </location>
</feature>
<dbReference type="Pfam" id="PF07690">
    <property type="entry name" value="MFS_1"/>
    <property type="match status" value="1"/>
</dbReference>
<evidence type="ECO:0000313" key="7">
    <source>
        <dbReference type="EMBL" id="GIZ36902.1"/>
    </source>
</evidence>
<dbReference type="PANTHER" id="PTHR43791">
    <property type="entry name" value="PERMEASE-RELATED"/>
    <property type="match status" value="1"/>
</dbReference>
<reference evidence="7 8" key="1">
    <citation type="submission" date="2021-01" db="EMBL/GenBank/DDBJ databases">
        <title>Cercospora kikuchii MAFF 305040 whole genome shotgun sequence.</title>
        <authorList>
            <person name="Kashiwa T."/>
            <person name="Suzuki T."/>
        </authorList>
    </citation>
    <scope>NUCLEOTIDE SEQUENCE [LARGE SCALE GENOMIC DNA]</scope>
    <source>
        <strain evidence="7 8">MAFF 305040</strain>
    </source>
</reference>
<dbReference type="SUPFAM" id="SSF103473">
    <property type="entry name" value="MFS general substrate transporter"/>
    <property type="match status" value="1"/>
</dbReference>
<dbReference type="GO" id="GO:0022857">
    <property type="term" value="F:transmembrane transporter activity"/>
    <property type="evidence" value="ECO:0007669"/>
    <property type="project" value="InterPro"/>
</dbReference>
<feature type="transmembrane region" description="Helical" evidence="6">
    <location>
        <begin position="334"/>
        <end position="356"/>
    </location>
</feature>
<feature type="transmembrane region" description="Helical" evidence="6">
    <location>
        <begin position="203"/>
        <end position="225"/>
    </location>
</feature>
<keyword evidence="8" id="KW-1185">Reference proteome</keyword>
<name>A0A9P3FAX8_9PEZI</name>
<evidence type="ECO:0000256" key="4">
    <source>
        <dbReference type="ARBA" id="ARBA00022989"/>
    </source>
</evidence>
<evidence type="ECO:0000256" key="3">
    <source>
        <dbReference type="ARBA" id="ARBA00022692"/>
    </source>
</evidence>
<organism evidence="7 8">
    <name type="scientific">Cercospora kikuchii</name>
    <dbReference type="NCBI Taxonomy" id="84275"/>
    <lineage>
        <taxon>Eukaryota</taxon>
        <taxon>Fungi</taxon>
        <taxon>Dikarya</taxon>
        <taxon>Ascomycota</taxon>
        <taxon>Pezizomycotina</taxon>
        <taxon>Dothideomycetes</taxon>
        <taxon>Dothideomycetidae</taxon>
        <taxon>Mycosphaerellales</taxon>
        <taxon>Mycosphaerellaceae</taxon>
        <taxon>Cercospora</taxon>
    </lineage>
</organism>
<evidence type="ECO:0000313" key="8">
    <source>
        <dbReference type="Proteomes" id="UP000825890"/>
    </source>
</evidence>
<dbReference type="FunFam" id="1.20.1250.20:FF:000057">
    <property type="entry name" value="MFS general substrate transporter"/>
    <property type="match status" value="1"/>
</dbReference>
<accession>A0A9P3FAX8</accession>
<feature type="transmembrane region" description="Helical" evidence="6">
    <location>
        <begin position="430"/>
        <end position="451"/>
    </location>
</feature>
<comment type="subcellular location">
    <subcellularLocation>
        <location evidence="1">Membrane</location>
        <topology evidence="1">Multi-pass membrane protein</topology>
    </subcellularLocation>
</comment>
<dbReference type="Gene3D" id="1.20.1250.20">
    <property type="entry name" value="MFS general substrate transporter like domains"/>
    <property type="match status" value="2"/>
</dbReference>
<protein>
    <recommendedName>
        <fullName evidence="9">MFS transporter</fullName>
    </recommendedName>
</protein>
<feature type="transmembrane region" description="Helical" evidence="6">
    <location>
        <begin position="365"/>
        <end position="386"/>
    </location>
</feature>
<dbReference type="GO" id="GO:0016020">
    <property type="term" value="C:membrane"/>
    <property type="evidence" value="ECO:0007669"/>
    <property type="project" value="UniProtKB-SubCell"/>
</dbReference>
<dbReference type="OrthoDB" id="3639251at2759"/>
<evidence type="ECO:0000256" key="1">
    <source>
        <dbReference type="ARBA" id="ARBA00004141"/>
    </source>
</evidence>
<feature type="transmembrane region" description="Helical" evidence="6">
    <location>
        <begin position="34"/>
        <end position="51"/>
    </location>
</feature>
<feature type="transmembrane region" description="Helical" evidence="6">
    <location>
        <begin position="80"/>
        <end position="99"/>
    </location>
</feature>
<dbReference type="EMBL" id="BOLY01000001">
    <property type="protein sequence ID" value="GIZ36902.1"/>
    <property type="molecule type" value="Genomic_DNA"/>
</dbReference>